<proteinExistence type="inferred from homology"/>
<dbReference type="EMBL" id="JAHKNI010000001">
    <property type="protein sequence ID" value="MBU3059940.1"/>
    <property type="molecule type" value="Genomic_DNA"/>
</dbReference>
<evidence type="ECO:0000313" key="7">
    <source>
        <dbReference type="Proteomes" id="UP000733379"/>
    </source>
</evidence>
<evidence type="ECO:0000256" key="4">
    <source>
        <dbReference type="ARBA" id="ARBA00023163"/>
    </source>
</evidence>
<reference evidence="6 7" key="1">
    <citation type="submission" date="2021-06" db="EMBL/GenBank/DDBJ databases">
        <title>Actinomycetes sequencing.</title>
        <authorList>
            <person name="Shan Q."/>
        </authorList>
    </citation>
    <scope>NUCLEOTIDE SEQUENCE [LARGE SCALE GENOMIC DNA]</scope>
    <source>
        <strain evidence="6 7">NEAU-G5</strain>
    </source>
</reference>
<dbReference type="PROSITE" id="PS50931">
    <property type="entry name" value="HTH_LYSR"/>
    <property type="match status" value="1"/>
</dbReference>
<dbReference type="InterPro" id="IPR036390">
    <property type="entry name" value="WH_DNA-bd_sf"/>
</dbReference>
<evidence type="ECO:0000256" key="3">
    <source>
        <dbReference type="ARBA" id="ARBA00023125"/>
    </source>
</evidence>
<keyword evidence="7" id="KW-1185">Reference proteome</keyword>
<name>A0ABS6AQN4_9NOCA</name>
<dbReference type="PRINTS" id="PR00039">
    <property type="entry name" value="HTHLYSR"/>
</dbReference>
<keyword evidence="4" id="KW-0804">Transcription</keyword>
<comment type="similarity">
    <text evidence="1">Belongs to the LysR transcriptional regulatory family.</text>
</comment>
<dbReference type="InterPro" id="IPR000847">
    <property type="entry name" value="LysR_HTH_N"/>
</dbReference>
<sequence length="282" mass="30807">MPTTLDIVALRSLVAVATCGGFHRAAHALHLTQAAVSRHVQRLEDTLRTELVVREGRGTRFTPAGERLLAHARLILEAHDDAVADFGEQGGELIVGAMDHAADLLLTELVARLRERFPGRRIQVRLGRSARLRASIAESRMDIALVLERLGRRPDEPHALATRWVAAQSWELPPGPVPLVLFDHHCGLRTGALRTLASARREHTVTSEAPDLAGIHAAVRAGLGVTLLPALGRLPDRLREIEGLPRPPTVIVTVQTAPHLDPEIGRMATEIIEELLRVHLPT</sequence>
<dbReference type="Gene3D" id="1.10.10.10">
    <property type="entry name" value="Winged helix-like DNA-binding domain superfamily/Winged helix DNA-binding domain"/>
    <property type="match status" value="1"/>
</dbReference>
<dbReference type="InterPro" id="IPR050176">
    <property type="entry name" value="LTTR"/>
</dbReference>
<accession>A0ABS6AQN4</accession>
<evidence type="ECO:0000256" key="2">
    <source>
        <dbReference type="ARBA" id="ARBA00023015"/>
    </source>
</evidence>
<dbReference type="PANTHER" id="PTHR30579:SF7">
    <property type="entry name" value="HTH-TYPE TRANSCRIPTIONAL REGULATOR LRHA-RELATED"/>
    <property type="match status" value="1"/>
</dbReference>
<evidence type="ECO:0000259" key="5">
    <source>
        <dbReference type="PROSITE" id="PS50931"/>
    </source>
</evidence>
<comment type="caution">
    <text evidence="6">The sequence shown here is derived from an EMBL/GenBank/DDBJ whole genome shotgun (WGS) entry which is preliminary data.</text>
</comment>
<evidence type="ECO:0000256" key="1">
    <source>
        <dbReference type="ARBA" id="ARBA00009437"/>
    </source>
</evidence>
<dbReference type="SUPFAM" id="SSF46785">
    <property type="entry name" value="Winged helix' DNA-binding domain"/>
    <property type="match status" value="1"/>
</dbReference>
<feature type="domain" description="HTH lysR-type" evidence="5">
    <location>
        <begin position="5"/>
        <end position="62"/>
    </location>
</feature>
<dbReference type="Pfam" id="PF00126">
    <property type="entry name" value="HTH_1"/>
    <property type="match status" value="1"/>
</dbReference>
<dbReference type="Proteomes" id="UP000733379">
    <property type="component" value="Unassembled WGS sequence"/>
</dbReference>
<dbReference type="Pfam" id="PF03466">
    <property type="entry name" value="LysR_substrate"/>
    <property type="match status" value="1"/>
</dbReference>
<dbReference type="InterPro" id="IPR005119">
    <property type="entry name" value="LysR_subst-bd"/>
</dbReference>
<dbReference type="SUPFAM" id="SSF53850">
    <property type="entry name" value="Periplasmic binding protein-like II"/>
    <property type="match status" value="1"/>
</dbReference>
<dbReference type="Gene3D" id="3.40.190.10">
    <property type="entry name" value="Periplasmic binding protein-like II"/>
    <property type="match status" value="2"/>
</dbReference>
<keyword evidence="2" id="KW-0805">Transcription regulation</keyword>
<keyword evidence="3" id="KW-0238">DNA-binding</keyword>
<organism evidence="6 7">
    <name type="scientific">Nocardia albiluteola</name>
    <dbReference type="NCBI Taxonomy" id="2842303"/>
    <lineage>
        <taxon>Bacteria</taxon>
        <taxon>Bacillati</taxon>
        <taxon>Actinomycetota</taxon>
        <taxon>Actinomycetes</taxon>
        <taxon>Mycobacteriales</taxon>
        <taxon>Nocardiaceae</taxon>
        <taxon>Nocardia</taxon>
    </lineage>
</organism>
<dbReference type="PANTHER" id="PTHR30579">
    <property type="entry name" value="TRANSCRIPTIONAL REGULATOR"/>
    <property type="match status" value="1"/>
</dbReference>
<dbReference type="RefSeq" id="WP_215914882.1">
    <property type="nucleotide sequence ID" value="NZ_JAHKNI010000001.1"/>
</dbReference>
<protein>
    <submittedName>
        <fullName evidence="6">LysR family transcriptional regulator</fullName>
    </submittedName>
</protein>
<dbReference type="InterPro" id="IPR036388">
    <property type="entry name" value="WH-like_DNA-bd_sf"/>
</dbReference>
<evidence type="ECO:0000313" key="6">
    <source>
        <dbReference type="EMBL" id="MBU3059940.1"/>
    </source>
</evidence>
<gene>
    <name evidence="6" type="ORF">KO481_00125</name>
</gene>